<keyword evidence="1" id="KW-0732">Signal</keyword>
<protein>
    <submittedName>
        <fullName evidence="2">Uncharacterized protein</fullName>
    </submittedName>
</protein>
<dbReference type="EMBL" id="CATQJL010000112">
    <property type="protein sequence ID" value="CAJ0593609.1"/>
    <property type="molecule type" value="Genomic_DNA"/>
</dbReference>
<feature type="signal peptide" evidence="1">
    <location>
        <begin position="1"/>
        <end position="21"/>
    </location>
</feature>
<feature type="chain" id="PRO_5041204060" evidence="1">
    <location>
        <begin position="22"/>
        <end position="114"/>
    </location>
</feature>
<evidence type="ECO:0000313" key="2">
    <source>
        <dbReference type="EMBL" id="CAJ0593609.1"/>
    </source>
</evidence>
<name>A0AA36DTR3_CYLNA</name>
<keyword evidence="3" id="KW-1185">Reference proteome</keyword>
<evidence type="ECO:0000313" key="3">
    <source>
        <dbReference type="Proteomes" id="UP001176961"/>
    </source>
</evidence>
<reference evidence="2" key="1">
    <citation type="submission" date="2023-07" db="EMBL/GenBank/DDBJ databases">
        <authorList>
            <consortium name="CYATHOMIX"/>
        </authorList>
    </citation>
    <scope>NUCLEOTIDE SEQUENCE</scope>
    <source>
        <strain evidence="2">N/A</strain>
    </source>
</reference>
<evidence type="ECO:0000256" key="1">
    <source>
        <dbReference type="SAM" id="SignalP"/>
    </source>
</evidence>
<dbReference type="Proteomes" id="UP001176961">
    <property type="component" value="Unassembled WGS sequence"/>
</dbReference>
<feature type="non-terminal residue" evidence="2">
    <location>
        <position position="114"/>
    </location>
</feature>
<accession>A0AA36DTR3</accession>
<comment type="caution">
    <text evidence="2">The sequence shown here is derived from an EMBL/GenBank/DDBJ whole genome shotgun (WGS) entry which is preliminary data.</text>
</comment>
<organism evidence="2 3">
    <name type="scientific">Cylicocyclus nassatus</name>
    <name type="common">Nematode worm</name>
    <dbReference type="NCBI Taxonomy" id="53992"/>
    <lineage>
        <taxon>Eukaryota</taxon>
        <taxon>Metazoa</taxon>
        <taxon>Ecdysozoa</taxon>
        <taxon>Nematoda</taxon>
        <taxon>Chromadorea</taxon>
        <taxon>Rhabditida</taxon>
        <taxon>Rhabditina</taxon>
        <taxon>Rhabditomorpha</taxon>
        <taxon>Strongyloidea</taxon>
        <taxon>Strongylidae</taxon>
        <taxon>Cylicocyclus</taxon>
    </lineage>
</organism>
<sequence>MTVAMMFLHELLLAFSLVVLGSEGKCHFNWPECYYGCLTLRSHPVIYYSGVVKLYPDCIEACQHFRNSSLREFMKPQPCSLKEPCPFNRAECYNDCQLLRSHYVLYDAGVTIHP</sequence>
<proteinExistence type="predicted"/>
<gene>
    <name evidence="2" type="ORF">CYNAS_LOCUS5592</name>
</gene>
<dbReference type="AlphaFoldDB" id="A0AA36DTR3"/>